<dbReference type="InterPro" id="IPR010746">
    <property type="entry name" value="CYMV_Orf1"/>
</dbReference>
<dbReference type="OrthoDB" id="13145at10239"/>
<sequence length="186" mass="21475">MTSESEWEQKFLAWKNSHTGIEADQSLITSSKPSNSDLNHNIRITCYRSDLGYKVLLTSQEKAKAHRSELFSLTREHNLAHQRSLKKIGEKAEEALKISRAQRSEIQGLKAQLDVISEELKALRRDYLERRPLNKKDVEQLVLQIIEQPKFIEKQTEALLEEVSKLVISVKKEVGQVQHMLDLMRG</sequence>
<evidence type="ECO:0000313" key="2">
    <source>
        <dbReference type="Proteomes" id="UP000203114"/>
    </source>
</evidence>
<dbReference type="Pfam" id="PF07028">
    <property type="entry name" value="DUF1319"/>
    <property type="match status" value="1"/>
</dbReference>
<proteinExistence type="predicted"/>
<dbReference type="GeneID" id="10581136"/>
<dbReference type="Proteomes" id="UP000203114">
    <property type="component" value="Genome"/>
</dbReference>
<name>F5AY19_9VIRU</name>
<accession>F5AY19</accession>
<evidence type="ECO:0000313" key="1">
    <source>
        <dbReference type="EMBL" id="AEC49876.1"/>
    </source>
</evidence>
<keyword evidence="2" id="KW-1185">Reference proteome</keyword>
<dbReference type="RefSeq" id="YP_004442825.1">
    <property type="nucleotide sequence ID" value="NC_015503.1"/>
</dbReference>
<dbReference type="EMBL" id="HQ593108">
    <property type="protein sequence ID" value="AEC49876.1"/>
    <property type="molecule type" value="Genomic_DNA"/>
</dbReference>
<protein>
    <submittedName>
        <fullName evidence="1">Uncharacterized protein</fullName>
    </submittedName>
</protein>
<reference evidence="1 2" key="1">
    <citation type="journal article" date="2011" name="Ann. Appl. Biol.">
        <title>Molecular characterisation of six badnavirus species associated with leaf streak disease of banana in East Africa.</title>
        <authorList>
            <person name="James A.P."/>
            <person name="Geijskes R.J."/>
            <person name="Dale J.L."/>
            <person name="Harding R.M."/>
        </authorList>
    </citation>
    <scope>NUCLEOTIDE SEQUENCE [LARGE SCALE GENOMIC DNA]</scope>
</reference>
<dbReference type="KEGG" id="vg:10581136"/>
<organism evidence="1 2">
    <name type="scientific">Banana streak UI virus</name>
    <dbReference type="NCBI Taxonomy" id="1016855"/>
    <lineage>
        <taxon>Viruses</taxon>
        <taxon>Riboviria</taxon>
        <taxon>Pararnavirae</taxon>
        <taxon>Artverviricota</taxon>
        <taxon>Revtraviricetes</taxon>
        <taxon>Ortervirales</taxon>
        <taxon>Caulimoviridae</taxon>
        <taxon>Badnavirus</taxon>
        <taxon>Badnavirus zetavirgamusae</taxon>
    </lineage>
</organism>